<accession>A0ABX8J7R9</accession>
<dbReference type="EMBL" id="CP076723">
    <property type="protein sequence ID" value="QWV93868.1"/>
    <property type="molecule type" value="Genomic_DNA"/>
</dbReference>
<organism evidence="1 2">
    <name type="scientific">Geomonas oryzisoli</name>
    <dbReference type="NCBI Taxonomy" id="2847992"/>
    <lineage>
        <taxon>Bacteria</taxon>
        <taxon>Pseudomonadati</taxon>
        <taxon>Thermodesulfobacteriota</taxon>
        <taxon>Desulfuromonadia</taxon>
        <taxon>Geobacterales</taxon>
        <taxon>Geobacteraceae</taxon>
        <taxon>Geomonas</taxon>
    </lineage>
</organism>
<proteinExistence type="predicted"/>
<protein>
    <submittedName>
        <fullName evidence="1">Uncharacterized protein</fullName>
    </submittedName>
</protein>
<sequence>MEEGEHKEKCFFCGKLFNYGLHRWDGEFVPHYKLLVCFRCQKLNADGLNPIYDAKFEAHLDSHNILRPPRDINGYYEIPKK</sequence>
<name>A0ABX8J7R9_9BACT</name>
<gene>
    <name evidence="1" type="ORF">KP004_01345</name>
</gene>
<keyword evidence="2" id="KW-1185">Reference proteome</keyword>
<reference evidence="1 2" key="1">
    <citation type="submission" date="2021-06" db="EMBL/GenBank/DDBJ databases">
        <title>Gemonas diversity in paddy soil.</title>
        <authorList>
            <person name="Liu G."/>
        </authorList>
    </citation>
    <scope>NUCLEOTIDE SEQUENCE [LARGE SCALE GENOMIC DNA]</scope>
    <source>
        <strain evidence="1 2">RG10</strain>
    </source>
</reference>
<evidence type="ECO:0000313" key="1">
    <source>
        <dbReference type="EMBL" id="QWV93868.1"/>
    </source>
</evidence>
<dbReference type="RefSeq" id="WP_216800606.1">
    <property type="nucleotide sequence ID" value="NZ_CP076723.1"/>
</dbReference>
<evidence type="ECO:0000313" key="2">
    <source>
        <dbReference type="Proteomes" id="UP000683557"/>
    </source>
</evidence>
<dbReference type="Proteomes" id="UP000683557">
    <property type="component" value="Chromosome"/>
</dbReference>